<feature type="compositionally biased region" description="Basic and acidic residues" evidence="1">
    <location>
        <begin position="51"/>
        <end position="61"/>
    </location>
</feature>
<comment type="caution">
    <text evidence="2">The sequence shown here is derived from an EMBL/GenBank/DDBJ whole genome shotgun (WGS) entry which is preliminary data.</text>
</comment>
<protein>
    <submittedName>
        <fullName evidence="2">Uncharacterized protein</fullName>
    </submittedName>
</protein>
<dbReference type="Proteomes" id="UP000232188">
    <property type="component" value="Unassembled WGS sequence"/>
</dbReference>
<evidence type="ECO:0000313" key="5">
    <source>
        <dbReference type="Proteomes" id="UP000232188"/>
    </source>
</evidence>
<reference evidence="4 5" key="1">
    <citation type="submission" date="2017-07" db="EMBL/GenBank/DDBJ databases">
        <title>Leptospira spp. isolated from tropical soils.</title>
        <authorList>
            <person name="Thibeaux R."/>
            <person name="Iraola G."/>
            <person name="Ferres I."/>
            <person name="Bierque E."/>
            <person name="Girault D."/>
            <person name="Soupe-Gilbert M.-E."/>
            <person name="Picardeau M."/>
            <person name="Goarant C."/>
        </authorList>
    </citation>
    <scope>NUCLEOTIDE SEQUENCE [LARGE SCALE GENOMIC DNA]</scope>
    <source>
        <strain evidence="2 5">FH2-B-C1</strain>
        <strain evidence="3 4">FH2-B-D1</strain>
    </source>
</reference>
<organism evidence="2 5">
    <name type="scientific">Leptospira adleri</name>
    <dbReference type="NCBI Taxonomy" id="2023186"/>
    <lineage>
        <taxon>Bacteria</taxon>
        <taxon>Pseudomonadati</taxon>
        <taxon>Spirochaetota</taxon>
        <taxon>Spirochaetia</taxon>
        <taxon>Leptospirales</taxon>
        <taxon>Leptospiraceae</taxon>
        <taxon>Leptospira</taxon>
    </lineage>
</organism>
<proteinExistence type="predicted"/>
<dbReference type="Proteomes" id="UP000232149">
    <property type="component" value="Unassembled WGS sequence"/>
</dbReference>
<name>A0A2M9YTU6_9LEPT</name>
<sequence>MVTIRRWSGGLFLFGIAFNLICASWMNFSGACPAKILNSRQTTSQQSPPACHEKTSDHDSSESPSPCCSTDIVKTDSSLEFRLDIQKFLQSNVIFVLYLFSSDQIFNPNDSFLKTDRSQSLSVLEFKPVLSLIQVFRI</sequence>
<evidence type="ECO:0000313" key="2">
    <source>
        <dbReference type="EMBL" id="PJZ54951.1"/>
    </source>
</evidence>
<dbReference type="EMBL" id="NPDU01000054">
    <property type="protein sequence ID" value="PJZ60659.1"/>
    <property type="molecule type" value="Genomic_DNA"/>
</dbReference>
<dbReference type="PROSITE" id="PS51257">
    <property type="entry name" value="PROKAR_LIPOPROTEIN"/>
    <property type="match status" value="1"/>
</dbReference>
<accession>A0A2M9YTU6</accession>
<gene>
    <name evidence="3" type="ORF">CH376_17320</name>
    <name evidence="2" type="ORF">CH380_00050</name>
</gene>
<evidence type="ECO:0000313" key="4">
    <source>
        <dbReference type="Proteomes" id="UP000232149"/>
    </source>
</evidence>
<feature type="region of interest" description="Disordered" evidence="1">
    <location>
        <begin position="43"/>
        <end position="69"/>
    </location>
</feature>
<dbReference type="AlphaFoldDB" id="A0A2M9YTU6"/>
<evidence type="ECO:0000313" key="3">
    <source>
        <dbReference type="EMBL" id="PJZ60659.1"/>
    </source>
</evidence>
<evidence type="ECO:0000256" key="1">
    <source>
        <dbReference type="SAM" id="MobiDB-lite"/>
    </source>
</evidence>
<dbReference type="RefSeq" id="WP_100783697.1">
    <property type="nucleotide sequence ID" value="NZ_NPDU01000054.1"/>
</dbReference>
<keyword evidence="4" id="KW-1185">Reference proteome</keyword>
<dbReference type="EMBL" id="NPDV01000001">
    <property type="protein sequence ID" value="PJZ54951.1"/>
    <property type="molecule type" value="Genomic_DNA"/>
</dbReference>